<protein>
    <submittedName>
        <fullName evidence="7">C-type cytochrome</fullName>
    </submittedName>
</protein>
<keyword evidence="8" id="KW-1185">Reference proteome</keyword>
<dbReference type="Pfam" id="PF13442">
    <property type="entry name" value="Cytochrome_CBB3"/>
    <property type="match status" value="1"/>
</dbReference>
<dbReference type="PANTHER" id="PTHR40942">
    <property type="match status" value="1"/>
</dbReference>
<feature type="domain" description="Cytochrome c" evidence="6">
    <location>
        <begin position="48"/>
        <end position="120"/>
    </location>
</feature>
<accession>A0ABT5K9Q5</accession>
<proteinExistence type="predicted"/>
<dbReference type="PANTHER" id="PTHR40942:SF4">
    <property type="entry name" value="CYTOCHROME C5"/>
    <property type="match status" value="1"/>
</dbReference>
<evidence type="ECO:0000256" key="1">
    <source>
        <dbReference type="ARBA" id="ARBA00022448"/>
    </source>
</evidence>
<dbReference type="EMBL" id="JAQQXR010000018">
    <property type="protein sequence ID" value="MDC8760796.1"/>
    <property type="molecule type" value="Genomic_DNA"/>
</dbReference>
<sequence length="129" mass="13649">MKRLSYAGPPALAALACAALLGGCQRGEPAAGAADIQLAETLLPAEPALARQYERSCRLCHASAASKAPLTGFAAAWEARLRQGMPALLEHVRQGYRTMPAKGYCNDCADADFEKLIQFMARDGKRGAA</sequence>
<evidence type="ECO:0000256" key="3">
    <source>
        <dbReference type="ARBA" id="ARBA00022723"/>
    </source>
</evidence>
<dbReference type="InterPro" id="IPR036909">
    <property type="entry name" value="Cyt_c-like_dom_sf"/>
</dbReference>
<dbReference type="PRINTS" id="PR00607">
    <property type="entry name" value="CYTCHROMECIE"/>
</dbReference>
<evidence type="ECO:0000313" key="7">
    <source>
        <dbReference type="EMBL" id="MDC8760796.1"/>
    </source>
</evidence>
<keyword evidence="1" id="KW-0813">Transport</keyword>
<dbReference type="Gene3D" id="1.10.760.10">
    <property type="entry name" value="Cytochrome c-like domain"/>
    <property type="match status" value="1"/>
</dbReference>
<comment type="caution">
    <text evidence="7">The sequence shown here is derived from an EMBL/GenBank/DDBJ whole genome shotgun (WGS) entry which is preliminary data.</text>
</comment>
<dbReference type="SUPFAM" id="SSF46626">
    <property type="entry name" value="Cytochrome c"/>
    <property type="match status" value="1"/>
</dbReference>
<keyword evidence="2" id="KW-0349">Heme</keyword>
<keyword evidence="5" id="KW-0408">Iron</keyword>
<dbReference type="PROSITE" id="PS51257">
    <property type="entry name" value="PROKAR_LIPOPROTEIN"/>
    <property type="match status" value="1"/>
</dbReference>
<dbReference type="InterPro" id="IPR002323">
    <property type="entry name" value="Cyt_CIE"/>
</dbReference>
<keyword evidence="3" id="KW-0479">Metal-binding</keyword>
<dbReference type="Proteomes" id="UP001221208">
    <property type="component" value="Unassembled WGS sequence"/>
</dbReference>
<evidence type="ECO:0000256" key="4">
    <source>
        <dbReference type="ARBA" id="ARBA00022982"/>
    </source>
</evidence>
<evidence type="ECO:0000313" key="8">
    <source>
        <dbReference type="Proteomes" id="UP001221208"/>
    </source>
</evidence>
<gene>
    <name evidence="7" type="ORF">OIK44_24730</name>
</gene>
<evidence type="ECO:0000256" key="2">
    <source>
        <dbReference type="ARBA" id="ARBA00022617"/>
    </source>
</evidence>
<organism evidence="7 8">
    <name type="scientific">Janthinobacterium fluminis</name>
    <dbReference type="NCBI Taxonomy" id="2987524"/>
    <lineage>
        <taxon>Bacteria</taxon>
        <taxon>Pseudomonadati</taxon>
        <taxon>Pseudomonadota</taxon>
        <taxon>Betaproteobacteria</taxon>
        <taxon>Burkholderiales</taxon>
        <taxon>Oxalobacteraceae</taxon>
        <taxon>Janthinobacterium</taxon>
    </lineage>
</organism>
<name>A0ABT5K9Q5_9BURK</name>
<dbReference type="InterPro" id="IPR009056">
    <property type="entry name" value="Cyt_c-like_dom"/>
</dbReference>
<evidence type="ECO:0000259" key="6">
    <source>
        <dbReference type="Pfam" id="PF13442"/>
    </source>
</evidence>
<reference evidence="7 8" key="1">
    <citation type="submission" date="2022-10" db="EMBL/GenBank/DDBJ databases">
        <title>Janthinobacterium sp. hw3 Genome sequencing.</title>
        <authorList>
            <person name="Park S."/>
        </authorList>
    </citation>
    <scope>NUCLEOTIDE SEQUENCE [LARGE SCALE GENOMIC DNA]</scope>
    <source>
        <strain evidence="8">hw3</strain>
    </source>
</reference>
<keyword evidence="4" id="KW-0249">Electron transport</keyword>
<evidence type="ECO:0000256" key="5">
    <source>
        <dbReference type="ARBA" id="ARBA00023004"/>
    </source>
</evidence>
<dbReference type="RefSeq" id="WP_273674787.1">
    <property type="nucleotide sequence ID" value="NZ_JAQQXR010000018.1"/>
</dbReference>